<gene>
    <name evidence="2" type="ORF">EDS130_LOCUS43359</name>
</gene>
<dbReference type="Proteomes" id="UP000663852">
    <property type="component" value="Unassembled WGS sequence"/>
</dbReference>
<protein>
    <recommendedName>
        <fullName evidence="4">G protein-coupled receptor</fullName>
    </recommendedName>
</protein>
<evidence type="ECO:0000313" key="3">
    <source>
        <dbReference type="Proteomes" id="UP000663852"/>
    </source>
</evidence>
<keyword evidence="1" id="KW-1133">Transmembrane helix</keyword>
<reference evidence="2" key="1">
    <citation type="submission" date="2021-02" db="EMBL/GenBank/DDBJ databases">
        <authorList>
            <person name="Nowell W R."/>
        </authorList>
    </citation>
    <scope>NUCLEOTIDE SEQUENCE</scope>
</reference>
<dbReference type="OrthoDB" id="10064180at2759"/>
<feature type="transmembrane region" description="Helical" evidence="1">
    <location>
        <begin position="107"/>
        <end position="128"/>
    </location>
</feature>
<feature type="transmembrane region" description="Helical" evidence="1">
    <location>
        <begin position="75"/>
        <end position="95"/>
    </location>
</feature>
<sequence>MPPKGSLVVPHGSYEPSGTAFPPCILFFHLLGPFVANLFSALFIILGAARQRSKAQSNRSMKMHIREQISEHRQLLISPIVLLLLSIPRLVISLLPGCVNASEKLWLYLGAYFISFVPSILIFVIFVVPSELYMKTFKESITKWRR</sequence>
<keyword evidence="1" id="KW-0812">Transmembrane</keyword>
<keyword evidence="1" id="KW-0472">Membrane</keyword>
<evidence type="ECO:0008006" key="4">
    <source>
        <dbReference type="Google" id="ProtNLM"/>
    </source>
</evidence>
<dbReference type="EMBL" id="CAJNOJ010000707">
    <property type="protein sequence ID" value="CAF1512833.1"/>
    <property type="molecule type" value="Genomic_DNA"/>
</dbReference>
<name>A0A815U9B4_ADIRI</name>
<organism evidence="2 3">
    <name type="scientific">Adineta ricciae</name>
    <name type="common">Rotifer</name>
    <dbReference type="NCBI Taxonomy" id="249248"/>
    <lineage>
        <taxon>Eukaryota</taxon>
        <taxon>Metazoa</taxon>
        <taxon>Spiralia</taxon>
        <taxon>Gnathifera</taxon>
        <taxon>Rotifera</taxon>
        <taxon>Eurotatoria</taxon>
        <taxon>Bdelloidea</taxon>
        <taxon>Adinetida</taxon>
        <taxon>Adinetidae</taxon>
        <taxon>Adineta</taxon>
    </lineage>
</organism>
<evidence type="ECO:0000313" key="2">
    <source>
        <dbReference type="EMBL" id="CAF1512833.1"/>
    </source>
</evidence>
<feature type="transmembrane region" description="Helical" evidence="1">
    <location>
        <begin position="20"/>
        <end position="49"/>
    </location>
</feature>
<comment type="caution">
    <text evidence="2">The sequence shown here is derived from an EMBL/GenBank/DDBJ whole genome shotgun (WGS) entry which is preliminary data.</text>
</comment>
<evidence type="ECO:0000256" key="1">
    <source>
        <dbReference type="SAM" id="Phobius"/>
    </source>
</evidence>
<dbReference type="AlphaFoldDB" id="A0A815U9B4"/>
<accession>A0A815U9B4</accession>
<proteinExistence type="predicted"/>
<dbReference type="Gene3D" id="1.20.1070.10">
    <property type="entry name" value="Rhodopsin 7-helix transmembrane proteins"/>
    <property type="match status" value="1"/>
</dbReference>